<organism evidence="2 3">
    <name type="scientific">Trifolium medium</name>
    <dbReference type="NCBI Taxonomy" id="97028"/>
    <lineage>
        <taxon>Eukaryota</taxon>
        <taxon>Viridiplantae</taxon>
        <taxon>Streptophyta</taxon>
        <taxon>Embryophyta</taxon>
        <taxon>Tracheophyta</taxon>
        <taxon>Spermatophyta</taxon>
        <taxon>Magnoliopsida</taxon>
        <taxon>eudicotyledons</taxon>
        <taxon>Gunneridae</taxon>
        <taxon>Pentapetalae</taxon>
        <taxon>rosids</taxon>
        <taxon>fabids</taxon>
        <taxon>Fabales</taxon>
        <taxon>Fabaceae</taxon>
        <taxon>Papilionoideae</taxon>
        <taxon>50 kb inversion clade</taxon>
        <taxon>NPAAA clade</taxon>
        <taxon>Hologalegina</taxon>
        <taxon>IRL clade</taxon>
        <taxon>Trifolieae</taxon>
        <taxon>Trifolium</taxon>
    </lineage>
</organism>
<feature type="region of interest" description="Disordered" evidence="1">
    <location>
        <begin position="1"/>
        <end position="24"/>
    </location>
</feature>
<feature type="compositionally biased region" description="Low complexity" evidence="1">
    <location>
        <begin position="1"/>
        <end position="13"/>
    </location>
</feature>
<feature type="non-terminal residue" evidence="2">
    <location>
        <position position="24"/>
    </location>
</feature>
<dbReference type="EMBL" id="LXQA010560020">
    <property type="protein sequence ID" value="MCI59252.1"/>
    <property type="molecule type" value="Genomic_DNA"/>
</dbReference>
<dbReference type="Proteomes" id="UP000265520">
    <property type="component" value="Unassembled WGS sequence"/>
</dbReference>
<sequence>MAQAQVQAQPQNAMSGPNGGAAAA</sequence>
<proteinExistence type="predicted"/>
<dbReference type="AlphaFoldDB" id="A0A392TE87"/>
<name>A0A392TE87_9FABA</name>
<keyword evidence="3" id="KW-1185">Reference proteome</keyword>
<evidence type="ECO:0000313" key="2">
    <source>
        <dbReference type="EMBL" id="MCI59252.1"/>
    </source>
</evidence>
<comment type="caution">
    <text evidence="2">The sequence shown here is derived from an EMBL/GenBank/DDBJ whole genome shotgun (WGS) entry which is preliminary data.</text>
</comment>
<reference evidence="2 3" key="1">
    <citation type="journal article" date="2018" name="Front. Plant Sci.">
        <title>Red Clover (Trifolium pratense) and Zigzag Clover (T. medium) - A Picture of Genomic Similarities and Differences.</title>
        <authorList>
            <person name="Dluhosova J."/>
            <person name="Istvanek J."/>
            <person name="Nedelnik J."/>
            <person name="Repkova J."/>
        </authorList>
    </citation>
    <scope>NUCLEOTIDE SEQUENCE [LARGE SCALE GENOMIC DNA]</scope>
    <source>
        <strain evidence="3">cv. 10/8</strain>
        <tissue evidence="2">Leaf</tissue>
    </source>
</reference>
<evidence type="ECO:0000256" key="1">
    <source>
        <dbReference type="SAM" id="MobiDB-lite"/>
    </source>
</evidence>
<accession>A0A392TE87</accession>
<protein>
    <submittedName>
        <fullName evidence="2">Uncharacterized protein</fullName>
    </submittedName>
</protein>
<evidence type="ECO:0000313" key="3">
    <source>
        <dbReference type="Proteomes" id="UP000265520"/>
    </source>
</evidence>